<evidence type="ECO:0000313" key="4">
    <source>
        <dbReference type="EMBL" id="MBE1606943.1"/>
    </source>
</evidence>
<feature type="signal peptide" evidence="2">
    <location>
        <begin position="1"/>
        <end position="15"/>
    </location>
</feature>
<dbReference type="InterPro" id="IPR029052">
    <property type="entry name" value="Metallo-depent_PP-like"/>
</dbReference>
<dbReference type="InterPro" id="IPR013783">
    <property type="entry name" value="Ig-like_fold"/>
</dbReference>
<accession>A0A927MYA4</accession>
<dbReference type="RefSeq" id="WP_192750972.1">
    <property type="nucleotide sequence ID" value="NZ_BAABJL010000069.1"/>
</dbReference>
<proteinExistence type="predicted"/>
<evidence type="ECO:0000259" key="3">
    <source>
        <dbReference type="Pfam" id="PF00149"/>
    </source>
</evidence>
<evidence type="ECO:0000256" key="1">
    <source>
        <dbReference type="ARBA" id="ARBA00022729"/>
    </source>
</evidence>
<dbReference type="PANTHER" id="PTHR22953:SF153">
    <property type="entry name" value="PURPLE ACID PHOSPHATASE"/>
    <property type="match status" value="1"/>
</dbReference>
<keyword evidence="5" id="KW-1185">Reference proteome</keyword>
<gene>
    <name evidence="4" type="ORF">HEB94_003791</name>
</gene>
<dbReference type="Gene3D" id="3.60.21.10">
    <property type="match status" value="1"/>
</dbReference>
<dbReference type="PANTHER" id="PTHR22953">
    <property type="entry name" value="ACID PHOSPHATASE RELATED"/>
    <property type="match status" value="1"/>
</dbReference>
<dbReference type="EMBL" id="JADBEM010000001">
    <property type="protein sequence ID" value="MBE1606943.1"/>
    <property type="molecule type" value="Genomic_DNA"/>
</dbReference>
<dbReference type="GO" id="GO:0005975">
    <property type="term" value="P:carbohydrate metabolic process"/>
    <property type="evidence" value="ECO:0007669"/>
    <property type="project" value="UniProtKB-ARBA"/>
</dbReference>
<protein>
    <recommendedName>
        <fullName evidence="3">Calcineurin-like phosphoesterase domain-containing protein</fullName>
    </recommendedName>
</protein>
<dbReference type="GO" id="GO:0003993">
    <property type="term" value="F:acid phosphatase activity"/>
    <property type="evidence" value="ECO:0007669"/>
    <property type="project" value="InterPro"/>
</dbReference>
<comment type="caution">
    <text evidence="4">The sequence shown here is derived from an EMBL/GenBank/DDBJ whole genome shotgun (WGS) entry which is preliminary data.</text>
</comment>
<organism evidence="4 5">
    <name type="scientific">Actinopolymorpha pittospori</name>
    <dbReference type="NCBI Taxonomy" id="648752"/>
    <lineage>
        <taxon>Bacteria</taxon>
        <taxon>Bacillati</taxon>
        <taxon>Actinomycetota</taxon>
        <taxon>Actinomycetes</taxon>
        <taxon>Propionibacteriales</taxon>
        <taxon>Actinopolymorphaceae</taxon>
        <taxon>Actinopolymorpha</taxon>
    </lineage>
</organism>
<keyword evidence="1 2" id="KW-0732">Signal</keyword>
<evidence type="ECO:0000256" key="2">
    <source>
        <dbReference type="SAM" id="SignalP"/>
    </source>
</evidence>
<sequence>MVAGLVCAAALGALAQPATMTGTAAAAGSGPAVSLQEGQAVRGQVTVYASAGSDLKLTLDDAPAVTRPESSLPATVLFEADGVQSGSQRLLNSLWVNGKMVSLISQDYSGYATATVAMPAGVLHEGANVVTVRAGSSVSPTDLTKNHDDFTIRNVRLRLLGGTDLADPSVPSTQVIPLGDGFPGGNATEEQVTKNFIMTTSADQIHGVSYALDSRQLADGPHTLAAAAADGQTSKVGFRVDNTPPVIGSTSPAEGERIGSGNLVVRVDATDSVSGMAGAAAVLDGRAIPVPDRFPVENIPAGDHTLAVTVTDKAGNTDTETVRFTTTPVPIPRNAYFRGRLPSSGDASGTDAPVLVAAGDVACAATSKVTRTACHQAGTATLVQSMKPDVVTMLADGQYDVGTLEAFQSSYDKSWGAFKDMTYPAVGNHEYAQAYYPGARADGFFDYFNGVGQADGRAGDRERGYYSYDLGRWHVVALNSECGVVSCAPGSGQYRWFEQDLQAHPNKCTLVYWHKPIFSALTPGGVGNPDTTPLWRLAQQHGVDLVLNGHDHNYQRYAPQDADGKADPTGIREIVIGTGGVGFHPGITQVPNLEVGNADTFGALRLTLRPTGYDWAFTPEPGDNGTFTDAGSARCTAVPQGQTGK</sequence>
<dbReference type="Pfam" id="PF00149">
    <property type="entry name" value="Metallophos"/>
    <property type="match status" value="1"/>
</dbReference>
<reference evidence="4" key="1">
    <citation type="submission" date="2020-10" db="EMBL/GenBank/DDBJ databases">
        <title>Sequencing the genomes of 1000 actinobacteria strains.</title>
        <authorList>
            <person name="Klenk H.-P."/>
        </authorList>
    </citation>
    <scope>NUCLEOTIDE SEQUENCE</scope>
    <source>
        <strain evidence="4">DSM 45354</strain>
    </source>
</reference>
<feature type="domain" description="Calcineurin-like phosphoesterase" evidence="3">
    <location>
        <begin position="387"/>
        <end position="554"/>
    </location>
</feature>
<name>A0A927MYA4_9ACTN</name>
<evidence type="ECO:0000313" key="5">
    <source>
        <dbReference type="Proteomes" id="UP000638648"/>
    </source>
</evidence>
<dbReference type="Proteomes" id="UP000638648">
    <property type="component" value="Unassembled WGS sequence"/>
</dbReference>
<dbReference type="AlphaFoldDB" id="A0A927MYA4"/>
<feature type="chain" id="PRO_5039040119" description="Calcineurin-like phosphoesterase domain-containing protein" evidence="2">
    <location>
        <begin position="16"/>
        <end position="645"/>
    </location>
</feature>
<dbReference type="InterPro" id="IPR004843">
    <property type="entry name" value="Calcineurin-like_PHP"/>
</dbReference>
<dbReference type="InterPro" id="IPR039331">
    <property type="entry name" value="PAPs-like"/>
</dbReference>
<dbReference type="SUPFAM" id="SSF56300">
    <property type="entry name" value="Metallo-dependent phosphatases"/>
    <property type="match status" value="1"/>
</dbReference>
<dbReference type="Gene3D" id="2.60.40.10">
    <property type="entry name" value="Immunoglobulins"/>
    <property type="match status" value="1"/>
</dbReference>